<dbReference type="Pfam" id="PF14175">
    <property type="entry name" value="YaaC"/>
    <property type="match status" value="1"/>
</dbReference>
<evidence type="ECO:0000313" key="1">
    <source>
        <dbReference type="EMBL" id="MBA4494123.1"/>
    </source>
</evidence>
<sequence length="356" mass="41995">MASHSVRFVQCESPEQYIWEEYLFYENERWARKFLKQKYDRLGVEHPDRAAFKNVQAFITYLKQAKAIFLSLRQNSLWVQPLLLYYGMMSLLKALVLTLDTNYPHSSSVLRHGLSTRKRKKEQFCFLKDEIRVQKEGLFPLAAKLLQNPVPAGESYTAQDLLGCIPELQSSCRRIFHAPTLIPVEFPTGEEEREKPGGMPFSLDESILDLLHLTPASFLERLNRPLPHPLFMLDMPEMWQGRLRLIWKHPRVPHVWKWEKGFDHPWFYDNNKGGYYLWIDNNRPAEPLSEILLHYMLLFSLSMLCRYEPPLWGELIHSPVSEDAVLVQQLLKLVPRKFPHLVLNQLREEKLIIHVH</sequence>
<comment type="caution">
    <text evidence="1">The sequence shown here is derived from an EMBL/GenBank/DDBJ whole genome shotgun (WGS) entry which is preliminary data.</text>
</comment>
<proteinExistence type="predicted"/>
<dbReference type="EMBL" id="JACEIQ010000005">
    <property type="protein sequence ID" value="MBA4494123.1"/>
    <property type="molecule type" value="Genomic_DNA"/>
</dbReference>
<dbReference type="InterPro" id="IPR026988">
    <property type="entry name" value="YaaC-like"/>
</dbReference>
<gene>
    <name evidence="1" type="ORF">H1191_07370</name>
</gene>
<name>A0A7W1WQB6_9BACL</name>
<dbReference type="Proteomes" id="UP000535491">
    <property type="component" value="Unassembled WGS sequence"/>
</dbReference>
<organism evidence="1 2">
    <name type="scientific">Paenactinomyces guangxiensis</name>
    <dbReference type="NCBI Taxonomy" id="1490290"/>
    <lineage>
        <taxon>Bacteria</taxon>
        <taxon>Bacillati</taxon>
        <taxon>Bacillota</taxon>
        <taxon>Bacilli</taxon>
        <taxon>Bacillales</taxon>
        <taxon>Thermoactinomycetaceae</taxon>
        <taxon>Paenactinomyces</taxon>
    </lineage>
</organism>
<dbReference type="RefSeq" id="WP_181751361.1">
    <property type="nucleotide sequence ID" value="NZ_JACEIQ010000005.1"/>
</dbReference>
<accession>A0A7W1WQB6</accession>
<evidence type="ECO:0000313" key="2">
    <source>
        <dbReference type="Proteomes" id="UP000535491"/>
    </source>
</evidence>
<protein>
    <submittedName>
        <fullName evidence="1">Uncharacterized protein</fullName>
    </submittedName>
</protein>
<dbReference type="AlphaFoldDB" id="A0A7W1WQB6"/>
<keyword evidence="2" id="KW-1185">Reference proteome</keyword>
<reference evidence="1 2" key="1">
    <citation type="submission" date="2020-07" db="EMBL/GenBank/DDBJ databases">
        <authorList>
            <person name="Feng H."/>
        </authorList>
    </citation>
    <scope>NUCLEOTIDE SEQUENCE [LARGE SCALE GENOMIC DNA]</scope>
    <source>
        <strain evidence="2">s-10</strain>
    </source>
</reference>